<proteinExistence type="predicted"/>
<dbReference type="AlphaFoldDB" id="A0A8J4QHE7"/>
<protein>
    <submittedName>
        <fullName evidence="1">Uncharacterized protein</fullName>
    </submittedName>
</protein>
<dbReference type="Proteomes" id="UP000737018">
    <property type="component" value="Unassembled WGS sequence"/>
</dbReference>
<organism evidence="1 2">
    <name type="scientific">Castanea mollissima</name>
    <name type="common">Chinese chestnut</name>
    <dbReference type="NCBI Taxonomy" id="60419"/>
    <lineage>
        <taxon>Eukaryota</taxon>
        <taxon>Viridiplantae</taxon>
        <taxon>Streptophyta</taxon>
        <taxon>Embryophyta</taxon>
        <taxon>Tracheophyta</taxon>
        <taxon>Spermatophyta</taxon>
        <taxon>Magnoliopsida</taxon>
        <taxon>eudicotyledons</taxon>
        <taxon>Gunneridae</taxon>
        <taxon>Pentapetalae</taxon>
        <taxon>rosids</taxon>
        <taxon>fabids</taxon>
        <taxon>Fagales</taxon>
        <taxon>Fagaceae</taxon>
        <taxon>Castanea</taxon>
    </lineage>
</organism>
<sequence>HPACKHVEQIEELHPNMVVQVW</sequence>
<keyword evidence="2" id="KW-1185">Reference proteome</keyword>
<reference evidence="1" key="1">
    <citation type="submission" date="2020-03" db="EMBL/GenBank/DDBJ databases">
        <title>Castanea mollissima Vanexum genome sequencing.</title>
        <authorList>
            <person name="Staton M."/>
        </authorList>
    </citation>
    <scope>NUCLEOTIDE SEQUENCE</scope>
    <source>
        <tissue evidence="1">Leaf</tissue>
    </source>
</reference>
<accession>A0A8J4QHE7</accession>
<evidence type="ECO:0000313" key="1">
    <source>
        <dbReference type="EMBL" id="KAF3954015.1"/>
    </source>
</evidence>
<evidence type="ECO:0000313" key="2">
    <source>
        <dbReference type="Proteomes" id="UP000737018"/>
    </source>
</evidence>
<dbReference type="EMBL" id="JRKL02003861">
    <property type="protein sequence ID" value="KAF3954015.1"/>
    <property type="molecule type" value="Genomic_DNA"/>
</dbReference>
<feature type="non-terminal residue" evidence="1">
    <location>
        <position position="1"/>
    </location>
</feature>
<gene>
    <name evidence="1" type="ORF">CMV_020589</name>
</gene>
<name>A0A8J4QHE7_9ROSI</name>
<comment type="caution">
    <text evidence="1">The sequence shown here is derived from an EMBL/GenBank/DDBJ whole genome shotgun (WGS) entry which is preliminary data.</text>
</comment>